<dbReference type="Proteomes" id="UP000217528">
    <property type="component" value="Unassembled WGS sequence"/>
</dbReference>
<evidence type="ECO:0000313" key="4">
    <source>
        <dbReference type="Proteomes" id="UP000246004"/>
    </source>
</evidence>
<keyword evidence="3" id="KW-1185">Reference proteome</keyword>
<evidence type="ECO:0000313" key="3">
    <source>
        <dbReference type="Proteomes" id="UP000217528"/>
    </source>
</evidence>
<comment type="caution">
    <text evidence="1">The sequence shown here is derived from an EMBL/GenBank/DDBJ whole genome shotgun (WGS) entry which is preliminary data.</text>
</comment>
<accession>A0A2A2HDC6</accession>
<dbReference type="AlphaFoldDB" id="A0A2A2HDC6"/>
<dbReference type="PANTHER" id="PTHR37954">
    <property type="entry name" value="BLL4979 PROTEIN"/>
    <property type="match status" value="1"/>
</dbReference>
<proteinExistence type="predicted"/>
<evidence type="ECO:0008006" key="5">
    <source>
        <dbReference type="Google" id="ProtNLM"/>
    </source>
</evidence>
<dbReference type="RefSeq" id="WP_095608890.1">
    <property type="nucleotide sequence ID" value="NZ_CAUHCB010000010.1"/>
</dbReference>
<dbReference type="Proteomes" id="UP000246004">
    <property type="component" value="Unassembled WGS sequence"/>
</dbReference>
<reference evidence="2 4" key="1">
    <citation type="submission" date="2016-04" db="EMBL/GenBank/DDBJ databases">
        <title>Genome sequence of Methanosphaera cuniculi DSM 4103.</title>
        <authorList>
            <person name="Poehlein A."/>
            <person name="Seedorf H."/>
            <person name="Daniel R."/>
        </authorList>
    </citation>
    <scope>NUCLEOTIDE SEQUENCE [LARGE SCALE GENOMIC DNA]</scope>
    <source>
        <strain evidence="2 4">DSM 4103</strain>
    </source>
</reference>
<organism evidence="1 3">
    <name type="scientific">Methanosphaera cuniculi</name>
    <dbReference type="NCBI Taxonomy" id="1077256"/>
    <lineage>
        <taxon>Archaea</taxon>
        <taxon>Methanobacteriati</taxon>
        <taxon>Methanobacteriota</taxon>
        <taxon>Methanomada group</taxon>
        <taxon>Methanobacteria</taxon>
        <taxon>Methanobacteriales</taxon>
        <taxon>Methanobacteriaceae</taxon>
        <taxon>Methanosphaera</taxon>
    </lineage>
</organism>
<dbReference type="InterPro" id="IPR003748">
    <property type="entry name" value="DUF169"/>
</dbReference>
<name>A0A2A2HDC6_9EURY</name>
<gene>
    <name evidence="1" type="ORF">ASJ82_06010</name>
    <name evidence="2" type="ORF">MSCUN_06290</name>
</gene>
<evidence type="ECO:0000313" key="1">
    <source>
        <dbReference type="EMBL" id="PAV07223.1"/>
    </source>
</evidence>
<dbReference type="EMBL" id="LWMS01000016">
    <property type="protein sequence ID" value="PWL08470.1"/>
    <property type="molecule type" value="Genomic_DNA"/>
</dbReference>
<dbReference type="PANTHER" id="PTHR37954:SF3">
    <property type="entry name" value="DUF169 DOMAIN-CONTAINING PROTEIN"/>
    <property type="match status" value="1"/>
</dbReference>
<reference evidence="1 3" key="2">
    <citation type="journal article" date="2017" name="BMC Genomics">
        <title>Genomic analysis of methanogenic archaea reveals a shift towards energy conservation.</title>
        <authorList>
            <person name="Gilmore S.P."/>
            <person name="Henske J.K."/>
            <person name="Sexton J.A."/>
            <person name="Solomon K.V."/>
            <person name="Seppala S."/>
            <person name="Yoo J.I."/>
            <person name="Huyett L.M."/>
            <person name="Pressman A."/>
            <person name="Cogan J.Z."/>
            <person name="Kivenson V."/>
            <person name="Peng X."/>
            <person name="Tan Y."/>
            <person name="Valentine D.L."/>
            <person name="O'Malley M.A."/>
        </authorList>
    </citation>
    <scope>NUCLEOTIDE SEQUENCE [LARGE SCALE GENOMIC DNA]</scope>
    <source>
        <strain evidence="1 3">1R-7</strain>
    </source>
</reference>
<protein>
    <recommendedName>
        <fullName evidence="5">ArCR</fullName>
    </recommendedName>
</protein>
<dbReference type="Pfam" id="PF02596">
    <property type="entry name" value="DUF169"/>
    <property type="match status" value="1"/>
</dbReference>
<sequence length="229" mass="24878">MSPCKIEDFKTISNQLKELLGLDKSPVAIKLFIDEEDAKEVLPKADDKIRHCQRVFKAASEKVSCYATLDEQQCQGGAAVLGLRDYPKSLKTGKKYFSLGRFASQGSAIHELSQVPKVETVMNAVGYAPLEDAEFEPDVIVLYALPEQGMKIAQAYGYVLGKRFNASYAGIQSVCADVVAGPYKNKEPNMTLGCDGSRGTTSVKPDELVIGLTAENLGCMLNSLENIIS</sequence>
<evidence type="ECO:0000313" key="2">
    <source>
        <dbReference type="EMBL" id="PWL08470.1"/>
    </source>
</evidence>
<dbReference type="EMBL" id="LMVN01000021">
    <property type="protein sequence ID" value="PAV07223.1"/>
    <property type="molecule type" value="Genomic_DNA"/>
</dbReference>
<dbReference type="OrthoDB" id="89232at2157"/>